<dbReference type="OrthoDB" id="10376581at2759"/>
<sequence length="443" mass="51710">MVAFEKKINSKQIFKYINMFLKVRFLKNAILFFVSIYLIIELNKLIYSIIIHLKNKAYLNSNFHRFLNNSKFLSFDNHDPLQKFKSNHEAIINLASQSINKKVVFHKRLNSGGYGNSLYSMLSALLIAIISESALISDWEYIEYFVVPPLKNVFHKYEPTSELNINFKTNYLLSTSKNAWIYDKNVDIYLENSLPRDQNRIQFESLSAYFFDVCAQPQNFDKLLEYKLASNKTIERANISVSQRKTGKQSDAQIVEDLLLVGFEVGSVLINKFWKPQTFLTDQINSFYDREFRAHFVIGMQLRFLYMNKQDVDKFFKCAFYIEKINGVQKAKWFLTGDDNHRIDALYVQYPDRFIMGQGKIAHSSFSSIGSYERTILDNELLARSNEILFTGGSTYGFVAALRQNKLPYCVEGRSNKPFDENQPCKRMSLNRGPKRTYDFIVI</sequence>
<feature type="transmembrane region" description="Helical" evidence="1">
    <location>
        <begin position="21"/>
        <end position="40"/>
    </location>
</feature>
<evidence type="ECO:0000313" key="2">
    <source>
        <dbReference type="EMBL" id="RNA13026.1"/>
    </source>
</evidence>
<dbReference type="Proteomes" id="UP000276133">
    <property type="component" value="Unassembled WGS sequence"/>
</dbReference>
<dbReference type="Gene3D" id="3.40.50.11350">
    <property type="match status" value="1"/>
</dbReference>
<reference evidence="2 3" key="1">
    <citation type="journal article" date="2018" name="Sci. Rep.">
        <title>Genomic signatures of local adaptation to the degree of environmental predictability in rotifers.</title>
        <authorList>
            <person name="Franch-Gras L."/>
            <person name="Hahn C."/>
            <person name="Garcia-Roger E.M."/>
            <person name="Carmona M.J."/>
            <person name="Serra M."/>
            <person name="Gomez A."/>
        </authorList>
    </citation>
    <scope>NUCLEOTIDE SEQUENCE [LARGE SCALE GENOMIC DNA]</scope>
    <source>
        <strain evidence="2">HYR1</strain>
    </source>
</reference>
<accession>A0A3M7QNP4</accession>
<proteinExistence type="predicted"/>
<evidence type="ECO:0000256" key="1">
    <source>
        <dbReference type="SAM" id="Phobius"/>
    </source>
</evidence>
<keyword evidence="1" id="KW-0472">Membrane</keyword>
<protein>
    <submittedName>
        <fullName evidence="2">Uncharacterized protein</fullName>
    </submittedName>
</protein>
<dbReference type="EMBL" id="REGN01005527">
    <property type="protein sequence ID" value="RNA13026.1"/>
    <property type="molecule type" value="Genomic_DNA"/>
</dbReference>
<dbReference type="AlphaFoldDB" id="A0A3M7QNP4"/>
<organism evidence="2 3">
    <name type="scientific">Brachionus plicatilis</name>
    <name type="common">Marine rotifer</name>
    <name type="synonym">Brachionus muelleri</name>
    <dbReference type="NCBI Taxonomy" id="10195"/>
    <lineage>
        <taxon>Eukaryota</taxon>
        <taxon>Metazoa</taxon>
        <taxon>Spiralia</taxon>
        <taxon>Gnathifera</taxon>
        <taxon>Rotifera</taxon>
        <taxon>Eurotatoria</taxon>
        <taxon>Monogononta</taxon>
        <taxon>Pseudotrocha</taxon>
        <taxon>Ploima</taxon>
        <taxon>Brachionidae</taxon>
        <taxon>Brachionus</taxon>
    </lineage>
</organism>
<name>A0A3M7QNP4_BRAPC</name>
<evidence type="ECO:0000313" key="3">
    <source>
        <dbReference type="Proteomes" id="UP000276133"/>
    </source>
</evidence>
<keyword evidence="1" id="KW-0812">Transmembrane</keyword>
<comment type="caution">
    <text evidence="2">The sequence shown here is derived from an EMBL/GenBank/DDBJ whole genome shotgun (WGS) entry which is preliminary data.</text>
</comment>
<keyword evidence="3" id="KW-1185">Reference proteome</keyword>
<gene>
    <name evidence="2" type="ORF">BpHYR1_031704</name>
</gene>
<keyword evidence="1" id="KW-1133">Transmembrane helix</keyword>